<name>A0A0A6RRZ2_9GAMM</name>
<gene>
    <name evidence="1" type="ORF">PN36_06125</name>
</gene>
<evidence type="ECO:0000313" key="1">
    <source>
        <dbReference type="EMBL" id="KHD06656.1"/>
    </source>
</evidence>
<protein>
    <submittedName>
        <fullName evidence="1">Uncharacterized protein</fullName>
    </submittedName>
</protein>
<proteinExistence type="predicted"/>
<reference evidence="1 2" key="1">
    <citation type="journal article" date="2016" name="Front. Microbiol.">
        <title>Single-Cell (Meta-)Genomics of a Dimorphic Candidatus Thiomargarita nelsonii Reveals Genomic Plasticity.</title>
        <authorList>
            <person name="Flood B.E."/>
            <person name="Fliss P."/>
            <person name="Jones D.S."/>
            <person name="Dick G.J."/>
            <person name="Jain S."/>
            <person name="Kaster A.K."/>
            <person name="Winkel M."/>
            <person name="Mussmann M."/>
            <person name="Bailey J."/>
        </authorList>
    </citation>
    <scope>NUCLEOTIDE SEQUENCE [LARGE SCALE GENOMIC DNA]</scope>
    <source>
        <strain evidence="1">Hydrate Ridge</strain>
    </source>
</reference>
<evidence type="ECO:0000313" key="2">
    <source>
        <dbReference type="Proteomes" id="UP000030428"/>
    </source>
</evidence>
<organism evidence="1 2">
    <name type="scientific">Candidatus Thiomargarita nelsonii</name>
    <dbReference type="NCBI Taxonomy" id="1003181"/>
    <lineage>
        <taxon>Bacteria</taxon>
        <taxon>Pseudomonadati</taxon>
        <taxon>Pseudomonadota</taxon>
        <taxon>Gammaproteobacteria</taxon>
        <taxon>Thiotrichales</taxon>
        <taxon>Thiotrichaceae</taxon>
        <taxon>Thiomargarita</taxon>
    </lineage>
</organism>
<sequence>MIREFVKIKNHRIDLLLPKDFIYDEVEVIVLPKAEFDYWNSEEVAQIGKIGQVSKSFEEDDEDYSKW</sequence>
<dbReference type="EMBL" id="JSZA02000017">
    <property type="protein sequence ID" value="KHD06656.1"/>
    <property type="molecule type" value="Genomic_DNA"/>
</dbReference>
<keyword evidence="2" id="KW-1185">Reference proteome</keyword>
<accession>A0A0A6RRZ2</accession>
<dbReference type="Proteomes" id="UP000030428">
    <property type="component" value="Unassembled WGS sequence"/>
</dbReference>
<comment type="caution">
    <text evidence="1">The sequence shown here is derived from an EMBL/GenBank/DDBJ whole genome shotgun (WGS) entry which is preliminary data.</text>
</comment>
<dbReference type="AlphaFoldDB" id="A0A0A6RRZ2"/>